<organism evidence="9 10">
    <name type="scientific">Methylobacterium aquaticum</name>
    <dbReference type="NCBI Taxonomy" id="270351"/>
    <lineage>
        <taxon>Bacteria</taxon>
        <taxon>Pseudomonadati</taxon>
        <taxon>Pseudomonadota</taxon>
        <taxon>Alphaproteobacteria</taxon>
        <taxon>Hyphomicrobiales</taxon>
        <taxon>Methylobacteriaceae</taxon>
        <taxon>Methylobacterium</taxon>
    </lineage>
</organism>
<dbReference type="SFLD" id="SFLDG01067">
    <property type="entry name" value="SPASM/twitch_domain_containing"/>
    <property type="match status" value="1"/>
</dbReference>
<keyword evidence="5" id="KW-0408">Iron</keyword>
<dbReference type="GO" id="GO:0003824">
    <property type="term" value="F:catalytic activity"/>
    <property type="evidence" value="ECO:0007669"/>
    <property type="project" value="InterPro"/>
</dbReference>
<evidence type="ECO:0000256" key="1">
    <source>
        <dbReference type="ARBA" id="ARBA00001966"/>
    </source>
</evidence>
<evidence type="ECO:0000256" key="6">
    <source>
        <dbReference type="ARBA" id="ARBA00023014"/>
    </source>
</evidence>
<comment type="caution">
    <text evidence="9">The sequence shown here is derived from an EMBL/GenBank/DDBJ whole genome shotgun (WGS) entry which is preliminary data.</text>
</comment>
<dbReference type="UniPathway" id="UPA00782"/>
<accession>A0A0J6S121</accession>
<dbReference type="PROSITE" id="PS51918">
    <property type="entry name" value="RADICAL_SAM"/>
    <property type="match status" value="1"/>
</dbReference>
<gene>
    <name evidence="9" type="ORF">VP06_26210</name>
</gene>
<evidence type="ECO:0000256" key="3">
    <source>
        <dbReference type="ARBA" id="ARBA00022691"/>
    </source>
</evidence>
<evidence type="ECO:0000256" key="7">
    <source>
        <dbReference type="SAM" id="MobiDB-lite"/>
    </source>
</evidence>
<keyword evidence="6" id="KW-0411">Iron-sulfur</keyword>
<dbReference type="Pfam" id="PF04055">
    <property type="entry name" value="Radical_SAM"/>
    <property type="match status" value="1"/>
</dbReference>
<name>A0A0J6S121_9HYPH</name>
<dbReference type="InterPro" id="IPR023885">
    <property type="entry name" value="4Fe4S-binding_SPASM_dom"/>
</dbReference>
<protein>
    <recommendedName>
        <fullName evidence="8">Radical SAM core domain-containing protein</fullName>
    </recommendedName>
</protein>
<sequence length="573" mass="62033">MLDFDTPNSVDADEAHGAPSNEALEAAARRTLARVRGPARPAAARYRLSRYDIPVRLADESALLFNARTRSLILLSAAEARAYRDLAGRDDFGPGDLADRLLLQALIGGGHAVGAASDELALVRQSYEASRAAKGSLTLTIAPTMACNFACGYCFQGLAKPTKKMTPDVQDAILDFVKAKKDLKSLSIVWYGGEPLMGKDSIFRLSDRLIAYCDKNRIGYSAGIVSNAWFLTAEMAAQLYTRRVKWVQVTIDGDRDTHDRMRPLTSGGRTFDRILENIEQALDETAIAIQARVNVGISNVARADAMLDDFAARRLGERGNFGVYFAPIEASTPESGSAFAEKLSRAEFNRQVLALEGKARQLGFSGIQTPPSGFSGLCVAASNGGYVVAGNGDVHKCWETAHDPSKRTGSIFEPDKLHDSVNASLWSQWTPFDNATCTDCKILPLCGGFCAHRFIYAAPEETALPCPSWKWNTAEYVFARARDLGVVRDDQWLASEATVEAKQSGERQSPASLRASQARVLEKVSGLHGRSFDRGQLFAGEAALERAQGTGQETVPGKVRGTVQGKVTEPVAS</sequence>
<feature type="region of interest" description="Disordered" evidence="7">
    <location>
        <begin position="1"/>
        <end position="22"/>
    </location>
</feature>
<dbReference type="NCBIfam" id="TIGR04085">
    <property type="entry name" value="rSAM_more_4Fe4S"/>
    <property type="match status" value="1"/>
</dbReference>
<keyword evidence="4" id="KW-0479">Metal-binding</keyword>
<dbReference type="GO" id="GO:0046872">
    <property type="term" value="F:metal ion binding"/>
    <property type="evidence" value="ECO:0007669"/>
    <property type="project" value="UniProtKB-KW"/>
</dbReference>
<evidence type="ECO:0000313" key="9">
    <source>
        <dbReference type="EMBL" id="KMO28860.1"/>
    </source>
</evidence>
<evidence type="ECO:0000256" key="2">
    <source>
        <dbReference type="ARBA" id="ARBA00022485"/>
    </source>
</evidence>
<dbReference type="SFLD" id="SFLDS00029">
    <property type="entry name" value="Radical_SAM"/>
    <property type="match status" value="1"/>
</dbReference>
<dbReference type="Gene3D" id="3.20.20.70">
    <property type="entry name" value="Aldolase class I"/>
    <property type="match status" value="1"/>
</dbReference>
<dbReference type="OrthoDB" id="9792276at2"/>
<reference evidence="9 10" key="1">
    <citation type="submission" date="2015-03" db="EMBL/GenBank/DDBJ databases">
        <title>Genome sequencing of Methylobacterium aquaticum DSM16371 type strain.</title>
        <authorList>
            <person name="Chaudhry V."/>
            <person name="Patil P.B."/>
        </authorList>
    </citation>
    <scope>NUCLEOTIDE SEQUENCE [LARGE SCALE GENOMIC DNA]</scope>
    <source>
        <strain evidence="9 10">DSM 16371</strain>
    </source>
</reference>
<dbReference type="InterPro" id="IPR007197">
    <property type="entry name" value="rSAM"/>
</dbReference>
<keyword evidence="3" id="KW-0949">S-adenosyl-L-methionine</keyword>
<feature type="domain" description="Radical SAM core" evidence="8">
    <location>
        <begin position="131"/>
        <end position="365"/>
    </location>
</feature>
<dbReference type="GO" id="GO:0051539">
    <property type="term" value="F:4 iron, 4 sulfur cluster binding"/>
    <property type="evidence" value="ECO:0007669"/>
    <property type="project" value="UniProtKB-KW"/>
</dbReference>
<dbReference type="RefSeq" id="WP_048466726.1">
    <property type="nucleotide sequence ID" value="NZ_JBNTQU010000027.1"/>
</dbReference>
<proteinExistence type="predicted"/>
<dbReference type="PATRIC" id="fig|270351.6.peg.3356"/>
<dbReference type="CDD" id="cd01335">
    <property type="entry name" value="Radical_SAM"/>
    <property type="match status" value="1"/>
</dbReference>
<evidence type="ECO:0000259" key="8">
    <source>
        <dbReference type="PROSITE" id="PS51918"/>
    </source>
</evidence>
<evidence type="ECO:0000313" key="10">
    <source>
        <dbReference type="Proteomes" id="UP000035929"/>
    </source>
</evidence>
<dbReference type="PANTHER" id="PTHR43787:SF3">
    <property type="entry name" value="ARYLSULFATASE REGULATORY PROTEIN"/>
    <property type="match status" value="1"/>
</dbReference>
<feature type="region of interest" description="Disordered" evidence="7">
    <location>
        <begin position="547"/>
        <end position="573"/>
    </location>
</feature>
<dbReference type="InterPro" id="IPR013785">
    <property type="entry name" value="Aldolase_TIM"/>
</dbReference>
<evidence type="ECO:0000256" key="5">
    <source>
        <dbReference type="ARBA" id="ARBA00023004"/>
    </source>
</evidence>
<dbReference type="AlphaFoldDB" id="A0A0J6S121"/>
<comment type="cofactor">
    <cofactor evidence="1">
        <name>[4Fe-4S] cluster</name>
        <dbReference type="ChEBI" id="CHEBI:49883"/>
    </cofactor>
</comment>
<dbReference type="InterPro" id="IPR058240">
    <property type="entry name" value="rSAM_sf"/>
</dbReference>
<dbReference type="EMBL" id="LABX01000225">
    <property type="protein sequence ID" value="KMO28860.1"/>
    <property type="molecule type" value="Genomic_DNA"/>
</dbReference>
<dbReference type="PANTHER" id="PTHR43787">
    <property type="entry name" value="FEMO COFACTOR BIOSYNTHESIS PROTEIN NIFB-RELATED"/>
    <property type="match status" value="1"/>
</dbReference>
<dbReference type="SUPFAM" id="SSF102114">
    <property type="entry name" value="Radical SAM enzymes"/>
    <property type="match status" value="1"/>
</dbReference>
<evidence type="ECO:0000256" key="4">
    <source>
        <dbReference type="ARBA" id="ARBA00022723"/>
    </source>
</evidence>
<dbReference type="Proteomes" id="UP000035929">
    <property type="component" value="Unassembled WGS sequence"/>
</dbReference>
<keyword evidence="2" id="KW-0004">4Fe-4S</keyword>